<proteinExistence type="predicted"/>
<dbReference type="Proteomes" id="UP000314294">
    <property type="component" value="Unassembled WGS sequence"/>
</dbReference>
<evidence type="ECO:0000313" key="2">
    <source>
        <dbReference type="Proteomes" id="UP000314294"/>
    </source>
</evidence>
<sequence>MAGLKCLWGNRHDPLLLIYDFREKCLQAECTGAPLAAMLMSHSEQGEEEDAGWGASRSDSISALIIGFILQQHRGADAVAHDAGMRGGGWPGRQARCRCACAQFGRQIGPLGQGKVLGLLEALVEGLELQARPHLPVLDHRCGLLVICGGEEEEEEDEVEEEVEGEEQSGIIRMLFGRWDEGLGFGGGGMRPDRCGKPQVRYRLLLVDSRTAYAGPELISRP</sequence>
<dbReference type="EMBL" id="SRLO01000384">
    <property type="protein sequence ID" value="TNN58281.1"/>
    <property type="molecule type" value="Genomic_DNA"/>
</dbReference>
<evidence type="ECO:0000313" key="1">
    <source>
        <dbReference type="EMBL" id="TNN58281.1"/>
    </source>
</evidence>
<reference evidence="1 2" key="1">
    <citation type="submission" date="2019-03" db="EMBL/GenBank/DDBJ databases">
        <title>First draft genome of Liparis tanakae, snailfish: a comprehensive survey of snailfish specific genes.</title>
        <authorList>
            <person name="Kim W."/>
            <person name="Song I."/>
            <person name="Jeong J.-H."/>
            <person name="Kim D."/>
            <person name="Kim S."/>
            <person name="Ryu S."/>
            <person name="Song J.Y."/>
            <person name="Lee S.K."/>
        </authorList>
    </citation>
    <scope>NUCLEOTIDE SEQUENCE [LARGE SCALE GENOMIC DNA]</scope>
    <source>
        <tissue evidence="1">Muscle</tissue>
    </source>
</reference>
<keyword evidence="2" id="KW-1185">Reference proteome</keyword>
<dbReference type="AlphaFoldDB" id="A0A4Z2GYB3"/>
<accession>A0A4Z2GYB3</accession>
<organism evidence="1 2">
    <name type="scientific">Liparis tanakae</name>
    <name type="common">Tanaka's snailfish</name>
    <dbReference type="NCBI Taxonomy" id="230148"/>
    <lineage>
        <taxon>Eukaryota</taxon>
        <taxon>Metazoa</taxon>
        <taxon>Chordata</taxon>
        <taxon>Craniata</taxon>
        <taxon>Vertebrata</taxon>
        <taxon>Euteleostomi</taxon>
        <taxon>Actinopterygii</taxon>
        <taxon>Neopterygii</taxon>
        <taxon>Teleostei</taxon>
        <taxon>Neoteleostei</taxon>
        <taxon>Acanthomorphata</taxon>
        <taxon>Eupercaria</taxon>
        <taxon>Perciformes</taxon>
        <taxon>Cottioidei</taxon>
        <taxon>Cottales</taxon>
        <taxon>Liparidae</taxon>
        <taxon>Liparis</taxon>
    </lineage>
</organism>
<protein>
    <submittedName>
        <fullName evidence="1">Uncharacterized protein</fullName>
    </submittedName>
</protein>
<comment type="caution">
    <text evidence="1">The sequence shown here is derived from an EMBL/GenBank/DDBJ whole genome shotgun (WGS) entry which is preliminary data.</text>
</comment>
<name>A0A4Z2GYB3_9TELE</name>
<gene>
    <name evidence="1" type="ORF">EYF80_031521</name>
</gene>